<comment type="caution">
    <text evidence="1">The sequence shown here is derived from an EMBL/GenBank/DDBJ whole genome shotgun (WGS) entry which is preliminary data.</text>
</comment>
<gene>
    <name evidence="1" type="ORF">E1267_12030</name>
</gene>
<evidence type="ECO:0000313" key="2">
    <source>
        <dbReference type="Proteomes" id="UP000295157"/>
    </source>
</evidence>
<name>A0A4R4NF41_9ACTN</name>
<proteinExistence type="predicted"/>
<evidence type="ECO:0000313" key="1">
    <source>
        <dbReference type="EMBL" id="TDC07818.1"/>
    </source>
</evidence>
<protein>
    <submittedName>
        <fullName evidence="1">Uncharacterized protein</fullName>
    </submittedName>
</protein>
<dbReference type="Proteomes" id="UP000295157">
    <property type="component" value="Unassembled WGS sequence"/>
</dbReference>
<sequence length="86" mass="9280">MPEPGRTCWSRSAGARLRSCANPVRAGPRRVPRGAAGRPRVPAAARAVPSFAAHPTLTERGAGCLRTFTCNRDPTVTCLDKFFCRL</sequence>
<organism evidence="1 2">
    <name type="scientific">Nonomuraea longispora</name>
    <dbReference type="NCBI Taxonomy" id="1848320"/>
    <lineage>
        <taxon>Bacteria</taxon>
        <taxon>Bacillati</taxon>
        <taxon>Actinomycetota</taxon>
        <taxon>Actinomycetes</taxon>
        <taxon>Streptosporangiales</taxon>
        <taxon>Streptosporangiaceae</taxon>
        <taxon>Nonomuraea</taxon>
    </lineage>
</organism>
<accession>A0A4R4NF41</accession>
<reference evidence="1 2" key="1">
    <citation type="submission" date="2019-02" db="EMBL/GenBank/DDBJ databases">
        <title>Draft genome sequences of novel Actinobacteria.</title>
        <authorList>
            <person name="Sahin N."/>
            <person name="Ay H."/>
            <person name="Saygin H."/>
        </authorList>
    </citation>
    <scope>NUCLEOTIDE SEQUENCE [LARGE SCALE GENOMIC DNA]</scope>
    <source>
        <strain evidence="1 2">KC201</strain>
    </source>
</reference>
<keyword evidence="2" id="KW-1185">Reference proteome</keyword>
<dbReference type="AlphaFoldDB" id="A0A4R4NF41"/>
<dbReference type="EMBL" id="SMJZ01000035">
    <property type="protein sequence ID" value="TDC07818.1"/>
    <property type="molecule type" value="Genomic_DNA"/>
</dbReference>